<feature type="transmembrane region" description="Helical" evidence="7">
    <location>
        <begin position="153"/>
        <end position="174"/>
    </location>
</feature>
<reference evidence="9 10" key="1">
    <citation type="submission" date="2019-07" db="EMBL/GenBank/DDBJ databases">
        <title>R&amp;d 2014.</title>
        <authorList>
            <person name="Klenk H.-P."/>
        </authorList>
    </citation>
    <scope>NUCLEOTIDE SEQUENCE [LARGE SCALE GENOMIC DNA]</scope>
    <source>
        <strain evidence="9 10">DSM 43194</strain>
    </source>
</reference>
<evidence type="ECO:0000256" key="7">
    <source>
        <dbReference type="SAM" id="Phobius"/>
    </source>
</evidence>
<name>A0A660CLH8_9PSEU</name>
<feature type="region of interest" description="Disordered" evidence="6">
    <location>
        <begin position="53"/>
        <end position="86"/>
    </location>
</feature>
<proteinExistence type="predicted"/>
<dbReference type="NCBIfam" id="TIGR03144">
    <property type="entry name" value="cytochr_II_ccsB"/>
    <property type="match status" value="1"/>
</dbReference>
<feature type="transmembrane region" description="Helical" evidence="7">
    <location>
        <begin position="306"/>
        <end position="327"/>
    </location>
</feature>
<feature type="transmembrane region" description="Helical" evidence="7">
    <location>
        <begin position="13"/>
        <end position="31"/>
    </location>
</feature>
<comment type="subcellular location">
    <subcellularLocation>
        <location evidence="1">Membrane</location>
        <topology evidence="1">Multi-pass membrane protein</topology>
    </subcellularLocation>
</comment>
<evidence type="ECO:0000313" key="10">
    <source>
        <dbReference type="Proteomes" id="UP000317303"/>
    </source>
</evidence>
<evidence type="ECO:0000256" key="3">
    <source>
        <dbReference type="ARBA" id="ARBA00022748"/>
    </source>
</evidence>
<dbReference type="InterPro" id="IPR045062">
    <property type="entry name" value="Cyt_c_biogenesis_CcsA/CcmC"/>
</dbReference>
<dbReference type="PANTHER" id="PTHR30071">
    <property type="entry name" value="HEME EXPORTER PROTEIN C"/>
    <property type="match status" value="1"/>
</dbReference>
<dbReference type="GO" id="GO:0005886">
    <property type="term" value="C:plasma membrane"/>
    <property type="evidence" value="ECO:0007669"/>
    <property type="project" value="TreeGrafter"/>
</dbReference>
<dbReference type="PANTHER" id="PTHR30071:SF1">
    <property type="entry name" value="CYTOCHROME B_B6 PROTEIN-RELATED"/>
    <property type="match status" value="1"/>
</dbReference>
<organism evidence="9 10">
    <name type="scientific">Prauserella rugosa</name>
    <dbReference type="NCBI Taxonomy" id="43354"/>
    <lineage>
        <taxon>Bacteria</taxon>
        <taxon>Bacillati</taxon>
        <taxon>Actinomycetota</taxon>
        <taxon>Actinomycetes</taxon>
        <taxon>Pseudonocardiales</taxon>
        <taxon>Pseudonocardiaceae</taxon>
        <taxon>Prauserella</taxon>
    </lineage>
</organism>
<feature type="transmembrane region" description="Helical" evidence="7">
    <location>
        <begin position="276"/>
        <end position="294"/>
    </location>
</feature>
<dbReference type="InterPro" id="IPR017562">
    <property type="entry name" value="Cyt_c_biogenesis_CcsA"/>
</dbReference>
<dbReference type="InterPro" id="IPR002541">
    <property type="entry name" value="Cyt_c_assembly"/>
</dbReference>
<keyword evidence="3" id="KW-0201">Cytochrome c-type biogenesis</keyword>
<dbReference type="GO" id="GO:0020037">
    <property type="term" value="F:heme binding"/>
    <property type="evidence" value="ECO:0007669"/>
    <property type="project" value="InterPro"/>
</dbReference>
<keyword evidence="2 7" id="KW-0812">Transmembrane</keyword>
<dbReference type="GO" id="GO:0017004">
    <property type="term" value="P:cytochrome complex assembly"/>
    <property type="evidence" value="ECO:0007669"/>
    <property type="project" value="UniProtKB-KW"/>
</dbReference>
<evidence type="ECO:0000256" key="2">
    <source>
        <dbReference type="ARBA" id="ARBA00022692"/>
    </source>
</evidence>
<evidence type="ECO:0000259" key="8">
    <source>
        <dbReference type="Pfam" id="PF01578"/>
    </source>
</evidence>
<dbReference type="OrthoDB" id="9814290at2"/>
<dbReference type="RefSeq" id="WP_030533834.1">
    <property type="nucleotide sequence ID" value="NZ_JOIJ01000018.1"/>
</dbReference>
<evidence type="ECO:0000256" key="6">
    <source>
        <dbReference type="SAM" id="MobiDB-lite"/>
    </source>
</evidence>
<evidence type="ECO:0000313" key="9">
    <source>
        <dbReference type="EMBL" id="TWH22061.1"/>
    </source>
</evidence>
<feature type="transmembrane region" description="Helical" evidence="7">
    <location>
        <begin position="241"/>
        <end position="264"/>
    </location>
</feature>
<comment type="caution">
    <text evidence="9">The sequence shown here is derived from an EMBL/GenBank/DDBJ whole genome shotgun (WGS) entry which is preliminary data.</text>
</comment>
<feature type="compositionally biased region" description="Polar residues" evidence="6">
    <location>
        <begin position="71"/>
        <end position="82"/>
    </location>
</feature>
<gene>
    <name evidence="9" type="ORF">JD82_03934</name>
</gene>
<feature type="transmembrane region" description="Helical" evidence="7">
    <location>
        <begin position="96"/>
        <end position="117"/>
    </location>
</feature>
<evidence type="ECO:0000256" key="5">
    <source>
        <dbReference type="ARBA" id="ARBA00023136"/>
    </source>
</evidence>
<evidence type="ECO:0000256" key="4">
    <source>
        <dbReference type="ARBA" id="ARBA00022989"/>
    </source>
</evidence>
<dbReference type="Proteomes" id="UP000317303">
    <property type="component" value="Unassembled WGS sequence"/>
</dbReference>
<evidence type="ECO:0000256" key="1">
    <source>
        <dbReference type="ARBA" id="ARBA00004141"/>
    </source>
</evidence>
<protein>
    <submittedName>
        <fullName evidence="9">Cytochrome c-type biogenesis protein CcsB</fullName>
    </submittedName>
</protein>
<feature type="domain" description="Cytochrome c assembly protein" evidence="8">
    <location>
        <begin position="123"/>
        <end position="331"/>
    </location>
</feature>
<keyword evidence="4 7" id="KW-1133">Transmembrane helix</keyword>
<accession>A0A660CLH8</accession>
<dbReference type="Pfam" id="PF01578">
    <property type="entry name" value="Cytochrom_C_asm"/>
    <property type="match status" value="1"/>
</dbReference>
<keyword evidence="10" id="KW-1185">Reference proteome</keyword>
<sequence length="337" mass="36746">MPVNETLSQYSDWSYTTSVVIYILAMVFFLVEQSFGRHGRKVAERTRTRQLVTAGAGADDVSPGNDDTGPESDNTGSGTRNTGAERTRAERFGRMGVALTVLGLLLHGAALVLRGLATDRVPWGNMYEYVMITCLVAVAAWLVLLRKHPVRHLSMFVLLPNVILMFVGGTWLYSEAAPLQPALQSYWLIIHVAAAAASSGVFLVPGVASILYLVKARNESNPDSFASFAAKLPAKEVLDRIAYRTTVFAFPVFTFGVLCGAVWAEAAWGRFWGWDPKETVAFIAWIIYAAYLHSRATAGWRGNRAAIINVVGFAATVFNLFFVNLVTTGLHSYAGVG</sequence>
<keyword evidence="5 7" id="KW-0472">Membrane</keyword>
<dbReference type="AlphaFoldDB" id="A0A660CLH8"/>
<feature type="transmembrane region" description="Helical" evidence="7">
    <location>
        <begin position="186"/>
        <end position="214"/>
    </location>
</feature>
<dbReference type="EMBL" id="VLJV01000001">
    <property type="protein sequence ID" value="TWH22061.1"/>
    <property type="molecule type" value="Genomic_DNA"/>
</dbReference>
<feature type="transmembrane region" description="Helical" evidence="7">
    <location>
        <begin position="129"/>
        <end position="146"/>
    </location>
</feature>